<sequence length="124" mass="13992">MNWYIKVLKNYATFSGRARRKEYWMFALIQGIVWAILYVLMLTSDSSLIAGIFIVFVLATLVPSLAVVVRRLHDIERSGWFYFISFIPVVGSIILLVWSCKAGTTGANRYGADPKAEQPASIIQ</sequence>
<organism evidence="2 3">
    <name type="scientific">Hafnia alvei FB1</name>
    <dbReference type="NCBI Taxonomy" id="1453496"/>
    <lineage>
        <taxon>Bacteria</taxon>
        <taxon>Pseudomonadati</taxon>
        <taxon>Pseudomonadota</taxon>
        <taxon>Gammaproteobacteria</taxon>
        <taxon>Enterobacterales</taxon>
        <taxon>Hafniaceae</taxon>
        <taxon>Hafnia</taxon>
    </lineage>
</organism>
<feature type="transmembrane region" description="Helical" evidence="1">
    <location>
        <begin position="23"/>
        <end position="42"/>
    </location>
</feature>
<feature type="transmembrane region" description="Helical" evidence="1">
    <location>
        <begin position="48"/>
        <end position="68"/>
    </location>
</feature>
<evidence type="ECO:0000313" key="3">
    <source>
        <dbReference type="Proteomes" id="UP000029986"/>
    </source>
</evidence>
<dbReference type="PANTHER" id="PTHR34980:SF2">
    <property type="entry name" value="INNER MEMBRANE PROTEIN YHAH-RELATED"/>
    <property type="match status" value="1"/>
</dbReference>
<protein>
    <submittedName>
        <fullName evidence="2">Membrane protein</fullName>
    </submittedName>
</protein>
<dbReference type="InterPro" id="IPR008523">
    <property type="entry name" value="DUF805"/>
</dbReference>
<gene>
    <name evidence="2" type="ORF">AT03_04045</name>
</gene>
<name>A0A097QYU4_HAFAL</name>
<dbReference type="AlphaFoldDB" id="A0A097QYU4"/>
<feature type="transmembrane region" description="Helical" evidence="1">
    <location>
        <begin position="80"/>
        <end position="99"/>
    </location>
</feature>
<keyword evidence="3" id="KW-1185">Reference proteome</keyword>
<keyword evidence="1" id="KW-1133">Transmembrane helix</keyword>
<proteinExistence type="predicted"/>
<dbReference type="KEGG" id="hav:AT03_04045"/>
<accession>A0A097QYU4</accession>
<reference evidence="2 3" key="1">
    <citation type="journal article" date="2014" name="Gut Pathog.">
        <title>Gene clusters of Hafnia alvei strain FB1 important in survival and pathogenesis: a draft genome perspective.</title>
        <authorList>
            <person name="Tan J.Y."/>
            <person name="Yin W.F."/>
            <person name="Chan K.G."/>
        </authorList>
    </citation>
    <scope>NUCLEOTIDE SEQUENCE [LARGE SCALE GENOMIC DNA]</scope>
    <source>
        <strain evidence="2 3">FB1</strain>
    </source>
</reference>
<keyword evidence="1" id="KW-0472">Membrane</keyword>
<dbReference type="PATRIC" id="fig|1453496.5.peg.805"/>
<keyword evidence="1" id="KW-0812">Transmembrane</keyword>
<dbReference type="OrthoDB" id="9812349at2"/>
<dbReference type="HOGENOM" id="CLU_093674_4_1_6"/>
<dbReference type="Proteomes" id="UP000029986">
    <property type="component" value="Chromosome"/>
</dbReference>
<evidence type="ECO:0000313" key="2">
    <source>
        <dbReference type="EMBL" id="AIU71651.1"/>
    </source>
</evidence>
<dbReference type="RefSeq" id="WP_025799057.1">
    <property type="nucleotide sequence ID" value="NZ_CP009706.1"/>
</dbReference>
<dbReference type="Pfam" id="PF05656">
    <property type="entry name" value="DUF805"/>
    <property type="match status" value="1"/>
</dbReference>
<dbReference type="eggNOG" id="COG3152">
    <property type="taxonomic scope" value="Bacteria"/>
</dbReference>
<dbReference type="EMBL" id="CP009706">
    <property type="protein sequence ID" value="AIU71651.1"/>
    <property type="molecule type" value="Genomic_DNA"/>
</dbReference>
<dbReference type="PANTHER" id="PTHR34980">
    <property type="entry name" value="INNER MEMBRANE PROTEIN-RELATED-RELATED"/>
    <property type="match status" value="1"/>
</dbReference>
<evidence type="ECO:0000256" key="1">
    <source>
        <dbReference type="SAM" id="Phobius"/>
    </source>
</evidence>
<dbReference type="GO" id="GO:0005886">
    <property type="term" value="C:plasma membrane"/>
    <property type="evidence" value="ECO:0007669"/>
    <property type="project" value="TreeGrafter"/>
</dbReference>